<organism evidence="1 2">
    <name type="scientific">Methylosinus trichosporium (strain ATCC 35070 / NCIMB 11131 / UNIQEM 75 / OB3b)</name>
    <dbReference type="NCBI Taxonomy" id="595536"/>
    <lineage>
        <taxon>Bacteria</taxon>
        <taxon>Pseudomonadati</taxon>
        <taxon>Pseudomonadota</taxon>
        <taxon>Alphaproteobacteria</taxon>
        <taxon>Hyphomicrobiales</taxon>
        <taxon>Methylocystaceae</taxon>
        <taxon>Methylosinus</taxon>
    </lineage>
</organism>
<dbReference type="KEGG" id="mtw:CQW49_07380"/>
<dbReference type="AlphaFoldDB" id="A0A2D2CYB1"/>
<dbReference type="STRING" id="595536.GCA_000178815_03679"/>
<keyword evidence="2" id="KW-1185">Reference proteome</keyword>
<accession>A0A2D2CYB1</accession>
<dbReference type="EMBL" id="CP023737">
    <property type="protein sequence ID" value="ATQ67732.1"/>
    <property type="molecule type" value="Genomic_DNA"/>
</dbReference>
<evidence type="ECO:0000313" key="1">
    <source>
        <dbReference type="EMBL" id="ATQ67732.1"/>
    </source>
</evidence>
<protein>
    <submittedName>
        <fullName evidence="1">Uncharacterized protein</fullName>
    </submittedName>
</protein>
<gene>
    <name evidence="1" type="ORF">CQW49_07380</name>
</gene>
<evidence type="ECO:0000313" key="2">
    <source>
        <dbReference type="Proteomes" id="UP000230709"/>
    </source>
</evidence>
<reference evidence="2" key="1">
    <citation type="submission" date="2017-10" db="EMBL/GenBank/DDBJ databases">
        <title>Completed PacBio SMRT sequence of Methylosinus trichosporium OB3b reveals presence of a third large plasmid.</title>
        <authorList>
            <person name="Charles T.C."/>
            <person name="Lynch M.D.J."/>
            <person name="Heil J.R."/>
            <person name="Cheng J."/>
        </authorList>
    </citation>
    <scope>NUCLEOTIDE SEQUENCE [LARGE SCALE GENOMIC DNA]</scope>
    <source>
        <strain evidence="2">OB3b</strain>
    </source>
</reference>
<dbReference type="Proteomes" id="UP000230709">
    <property type="component" value="Chromosome"/>
</dbReference>
<name>A0A2D2CYB1_METT3</name>
<sequence length="221" mass="24260">MALSFRFPISDERVVIGVGGAFGPEVRARAFADMVRQDVARIDDENARAAGARLPYDISIDRSGADFSRITVKSEIVARWRLGHGAVEFIWRMLRNSGPHKSGAYRASMRCYADGREIKDPTEAAGAREVMFLSIVPYARKIERGQKGYSPGKVYEAVAQAAKARYGKAAIIKFTYATPAGPAPALTSWAARSATAASQRKRKGRDNPLRQPAILIFLEAR</sequence>
<dbReference type="RefSeq" id="WP_003612646.1">
    <property type="nucleotide sequence ID" value="NZ_ADVE02000001.1"/>
</dbReference>
<proteinExistence type="predicted"/>